<dbReference type="SUPFAM" id="SSF54427">
    <property type="entry name" value="NTF2-like"/>
    <property type="match status" value="1"/>
</dbReference>
<dbReference type="Proteomes" id="UP000321224">
    <property type="component" value="Unassembled WGS sequence"/>
</dbReference>
<dbReference type="InterPro" id="IPR029024">
    <property type="entry name" value="TerB-like"/>
</dbReference>
<dbReference type="EMBL" id="BJVY01000016">
    <property type="protein sequence ID" value="GEL71421.1"/>
    <property type="molecule type" value="Genomic_DNA"/>
</dbReference>
<reference evidence="3 6" key="2">
    <citation type="submission" date="2019-07" db="EMBL/GenBank/DDBJ databases">
        <title>Whole genome shotgun sequence of Myxococcus virescens NBRC 100334.</title>
        <authorList>
            <person name="Hosoyama A."/>
            <person name="Uohara A."/>
            <person name="Ohji S."/>
            <person name="Ichikawa N."/>
        </authorList>
    </citation>
    <scope>NUCLEOTIDE SEQUENCE [LARGE SCALE GENOMIC DNA]</scope>
    <source>
        <strain evidence="3 6">NBRC 100334</strain>
    </source>
</reference>
<dbReference type="CDD" id="cd07177">
    <property type="entry name" value="terB_like"/>
    <property type="match status" value="2"/>
</dbReference>
<protein>
    <submittedName>
        <fullName evidence="4">Predicted lipid-binding transport protein, Tim44 family</fullName>
    </submittedName>
</protein>
<dbReference type="InterPro" id="IPR032710">
    <property type="entry name" value="NTF2-like_dom_sf"/>
</dbReference>
<keyword evidence="5" id="KW-1185">Reference proteome</keyword>
<dbReference type="SUPFAM" id="SSF158682">
    <property type="entry name" value="TerB-like"/>
    <property type="match status" value="1"/>
</dbReference>
<name>A0A511HCZ6_9BACT</name>
<gene>
    <name evidence="3" type="ORF">MVI01_32050</name>
    <name evidence="4" type="ORF">SAMN04488504_111119</name>
</gene>
<sequence length="657" mass="73459">MGDMATPLRSISHRLSRWAPWLPAIAYVALLLPLEALGRGGGGEHYSRPSSGNGGGRGGGDGDGVALWVVYQLFSLVFRYPKVMLPLLCIGGIVYWLYRRNLHPDATTRKALEQREAYQRTQVSQRDVQGWVNALKLKDPAFELEPMLDKTKWLFMELQQAWFLRDMTPVRPFLSDATFQRFGVQLELMRAQGVRDAITDFEVLDLQLIGLDQSQWFDSIHVRVHARMRDTDVPVSFSDAQATEAARKVPSEAFTEVWTFVRKPGAQTRIGADLFQGKCPNCGAPFNGGAANSCEFCGAVVNSGNYDWTLSEITQGIEHAPYHKTVDGLMQARESDPALNLEMLEDRASLLFWKWIDAQSRGDTKPLAKVARTDTVQRLETELEGLRRQGVRRVFLECAVGSADVRAFQVDPQGQDVAHVEIRWSARMGVGPASERPRSLPTVPQRYIFTLTRKHGAQTNTANGMSTNRCPQCNAPLTNSAATDCDYCGTPLATGERDWVLAAARTFEAWNADEDARFRALPPRRAAPQQRMGDQGHTPRPEDAVMDVQERQRLLYMMAAIAAADGEVTSAERKLLKLCSERWGVVWDNVELALSMGPQLFDRLVEKGSPEAEVFLRNIVEMALVDGRIDRKERRMLVSAAAHLGLQDRLESMLDGR</sequence>
<evidence type="ECO:0000256" key="1">
    <source>
        <dbReference type="SAM" id="MobiDB-lite"/>
    </source>
</evidence>
<feature type="domain" description="Tim44-like" evidence="2">
    <location>
        <begin position="128"/>
        <end position="315"/>
    </location>
</feature>
<comment type="caution">
    <text evidence="3">The sequence shown here is derived from an EMBL/GenBank/DDBJ whole genome shotgun (WGS) entry which is preliminary data.</text>
</comment>
<proteinExistence type="predicted"/>
<dbReference type="Gene3D" id="1.10.3680.10">
    <property type="entry name" value="TerB-like"/>
    <property type="match status" value="1"/>
</dbReference>
<organism evidence="3 6">
    <name type="scientific">Myxococcus virescens</name>
    <dbReference type="NCBI Taxonomy" id="83456"/>
    <lineage>
        <taxon>Bacteria</taxon>
        <taxon>Pseudomonadati</taxon>
        <taxon>Myxococcota</taxon>
        <taxon>Myxococcia</taxon>
        <taxon>Myxococcales</taxon>
        <taxon>Cystobacterineae</taxon>
        <taxon>Myxococcaceae</taxon>
        <taxon>Myxococcus</taxon>
    </lineage>
</organism>
<evidence type="ECO:0000313" key="6">
    <source>
        <dbReference type="Proteomes" id="UP000321224"/>
    </source>
</evidence>
<dbReference type="InterPro" id="IPR007379">
    <property type="entry name" value="Tim44-like_dom"/>
</dbReference>
<dbReference type="EMBL" id="FNAJ01000011">
    <property type="protein sequence ID" value="SDE76693.1"/>
    <property type="molecule type" value="Genomic_DNA"/>
</dbReference>
<dbReference type="Pfam" id="PF04280">
    <property type="entry name" value="Tim44"/>
    <property type="match status" value="1"/>
</dbReference>
<feature type="region of interest" description="Disordered" evidence="1">
    <location>
        <begin position="523"/>
        <end position="542"/>
    </location>
</feature>
<evidence type="ECO:0000313" key="4">
    <source>
        <dbReference type="EMBL" id="SDE76693.1"/>
    </source>
</evidence>
<dbReference type="Gene3D" id="3.10.450.240">
    <property type="match status" value="1"/>
</dbReference>
<evidence type="ECO:0000259" key="2">
    <source>
        <dbReference type="SMART" id="SM00978"/>
    </source>
</evidence>
<dbReference type="SMART" id="SM00978">
    <property type="entry name" value="Tim44"/>
    <property type="match status" value="1"/>
</dbReference>
<reference evidence="4 5" key="1">
    <citation type="submission" date="2016-10" db="EMBL/GenBank/DDBJ databases">
        <authorList>
            <person name="Varghese N."/>
            <person name="Submissions S."/>
        </authorList>
    </citation>
    <scope>NUCLEOTIDE SEQUENCE [LARGE SCALE GENOMIC DNA]</scope>
    <source>
        <strain evidence="4 5">DSM 2260</strain>
    </source>
</reference>
<dbReference type="Proteomes" id="UP000198717">
    <property type="component" value="Unassembled WGS sequence"/>
</dbReference>
<dbReference type="AlphaFoldDB" id="A0A511HCZ6"/>
<evidence type="ECO:0000313" key="3">
    <source>
        <dbReference type="EMBL" id="GEL71421.1"/>
    </source>
</evidence>
<evidence type="ECO:0000313" key="5">
    <source>
        <dbReference type="Proteomes" id="UP000198717"/>
    </source>
</evidence>
<accession>A0A511HCZ6</accession>